<accession>A0ABU6XV37</accession>
<dbReference type="Proteomes" id="UP001341840">
    <property type="component" value="Unassembled WGS sequence"/>
</dbReference>
<comment type="caution">
    <text evidence="1">The sequence shown here is derived from an EMBL/GenBank/DDBJ whole genome shotgun (WGS) entry which is preliminary data.</text>
</comment>
<protein>
    <submittedName>
        <fullName evidence="1">Uncharacterized protein</fullName>
    </submittedName>
</protein>
<organism evidence="1 2">
    <name type="scientific">Stylosanthes scabra</name>
    <dbReference type="NCBI Taxonomy" id="79078"/>
    <lineage>
        <taxon>Eukaryota</taxon>
        <taxon>Viridiplantae</taxon>
        <taxon>Streptophyta</taxon>
        <taxon>Embryophyta</taxon>
        <taxon>Tracheophyta</taxon>
        <taxon>Spermatophyta</taxon>
        <taxon>Magnoliopsida</taxon>
        <taxon>eudicotyledons</taxon>
        <taxon>Gunneridae</taxon>
        <taxon>Pentapetalae</taxon>
        <taxon>rosids</taxon>
        <taxon>fabids</taxon>
        <taxon>Fabales</taxon>
        <taxon>Fabaceae</taxon>
        <taxon>Papilionoideae</taxon>
        <taxon>50 kb inversion clade</taxon>
        <taxon>dalbergioids sensu lato</taxon>
        <taxon>Dalbergieae</taxon>
        <taxon>Pterocarpus clade</taxon>
        <taxon>Stylosanthes</taxon>
    </lineage>
</organism>
<name>A0ABU6XV37_9FABA</name>
<proteinExistence type="predicted"/>
<evidence type="ECO:0000313" key="2">
    <source>
        <dbReference type="Proteomes" id="UP001341840"/>
    </source>
</evidence>
<keyword evidence="2" id="KW-1185">Reference proteome</keyword>
<evidence type="ECO:0000313" key="1">
    <source>
        <dbReference type="EMBL" id="MED6201161.1"/>
    </source>
</evidence>
<reference evidence="1 2" key="1">
    <citation type="journal article" date="2023" name="Plants (Basel)">
        <title>Bridging the Gap: Combining Genomics and Transcriptomics Approaches to Understand Stylosanthes scabra, an Orphan Legume from the Brazilian Caatinga.</title>
        <authorList>
            <person name="Ferreira-Neto J.R.C."/>
            <person name="da Silva M.D."/>
            <person name="Binneck E."/>
            <person name="de Melo N.F."/>
            <person name="da Silva R.H."/>
            <person name="de Melo A.L.T.M."/>
            <person name="Pandolfi V."/>
            <person name="Bustamante F.O."/>
            <person name="Brasileiro-Vidal A.C."/>
            <person name="Benko-Iseppon A.M."/>
        </authorList>
    </citation>
    <scope>NUCLEOTIDE SEQUENCE [LARGE SCALE GENOMIC DNA]</scope>
    <source>
        <tissue evidence="1">Leaves</tissue>
    </source>
</reference>
<gene>
    <name evidence="1" type="ORF">PIB30_092190</name>
</gene>
<dbReference type="EMBL" id="JASCZI010213333">
    <property type="protein sequence ID" value="MED6201161.1"/>
    <property type="molecule type" value="Genomic_DNA"/>
</dbReference>
<sequence>MSVDRVKLGALVDSSLVNPWSKKEFLQNQVKLRRSTRGKGVRDIKRVLRLTRMVVRPAWSVRLNVGDGGVVPPTLRRHGIRWYFHEVLAYRRNHIRTRSE</sequence>